<dbReference type="RefSeq" id="WP_072324786.1">
    <property type="nucleotide sequence ID" value="NZ_FPJW01000001.1"/>
</dbReference>
<dbReference type="Pfam" id="PF02203">
    <property type="entry name" value="TarH"/>
    <property type="match status" value="1"/>
</dbReference>
<evidence type="ECO:0000256" key="7">
    <source>
        <dbReference type="ARBA" id="ARBA00022989"/>
    </source>
</evidence>
<proteinExistence type="inferred from homology"/>
<organism evidence="15 16">
    <name type="scientific">Marinospirillum alkaliphilum DSM 21637</name>
    <dbReference type="NCBI Taxonomy" id="1122209"/>
    <lineage>
        <taxon>Bacteria</taxon>
        <taxon>Pseudomonadati</taxon>
        <taxon>Pseudomonadota</taxon>
        <taxon>Gammaproteobacteria</taxon>
        <taxon>Oceanospirillales</taxon>
        <taxon>Oceanospirillaceae</taxon>
        <taxon>Marinospirillum</taxon>
    </lineage>
</organism>
<evidence type="ECO:0000256" key="6">
    <source>
        <dbReference type="ARBA" id="ARBA00022692"/>
    </source>
</evidence>
<dbReference type="GO" id="GO:0007165">
    <property type="term" value="P:signal transduction"/>
    <property type="evidence" value="ECO:0007669"/>
    <property type="project" value="UniProtKB-KW"/>
</dbReference>
<dbReference type="FunFam" id="1.10.287.950:FF:000001">
    <property type="entry name" value="Methyl-accepting chemotaxis sensory transducer"/>
    <property type="match status" value="1"/>
</dbReference>
<sequence length="555" mass="60456">MSVANARGLSSIRNLLRLLVVMFVLVVIAIISFAWSGFAYKQAQYSENYHNRMVPLYEVERIGALLEESRAHLLLAIQHDPTSPFANDHDHPTSMHTDRVRSNVREVERLWASFRTKPRGPLAARLADELEVRFREYIKDGINPTLDLLTAGEYYNANAQILLYVNPLFTASAQAQAAMSSRLLEGAEEAYELMQQRAQSLTLSLVLAGALGILLSLFFAIYVIRSINQGINALSSLAARMSEGDLRVAGNPKDASGELGIILQQFRNARNQLRTTVGSLLQSSHELGALSEKGSVIAEQARNSVQQQKQETDMVATAMNEMNATVHEVAQHAENAAESANHADDEAQRGSHVVAESVSSMNQLAAEVEDAARVIQELVQDANKIGSVVDVIRDIAEQTNLLALNAAIEAARAGEQGRGFAVVADEVRTLASRTQDSTTQINTMIAHLQQAAGNASRVMARSLDRAHEGVDKADEASKALSNITQLISNMNEMNIQIASAAEEQSAVAEEMNLNLTRINEAADQTADASEQTADSSRSIARLAHELQKTAAHFKI</sequence>
<dbReference type="PANTHER" id="PTHR32089:SF112">
    <property type="entry name" value="LYSOZYME-LIKE PROTEIN-RELATED"/>
    <property type="match status" value="1"/>
</dbReference>
<name>A0A1K1UG49_9GAMM</name>
<evidence type="ECO:0000256" key="10">
    <source>
        <dbReference type="ARBA" id="ARBA00029447"/>
    </source>
</evidence>
<evidence type="ECO:0000256" key="12">
    <source>
        <dbReference type="SAM" id="Phobius"/>
    </source>
</evidence>
<evidence type="ECO:0000256" key="9">
    <source>
        <dbReference type="ARBA" id="ARBA00023224"/>
    </source>
</evidence>
<protein>
    <submittedName>
        <fullName evidence="15">Methyl-accepting chemotaxis sensory transducer with TarH sensor</fullName>
    </submittedName>
</protein>
<keyword evidence="2" id="KW-1003">Cell membrane</keyword>
<reference evidence="15 16" key="1">
    <citation type="submission" date="2016-11" db="EMBL/GenBank/DDBJ databases">
        <authorList>
            <person name="Jaros S."/>
            <person name="Januszkiewicz K."/>
            <person name="Wedrychowicz H."/>
        </authorList>
    </citation>
    <scope>NUCLEOTIDE SEQUENCE [LARGE SCALE GENOMIC DNA]</scope>
    <source>
        <strain evidence="15 16">DSM 21637</strain>
    </source>
</reference>
<evidence type="ECO:0000313" key="16">
    <source>
        <dbReference type="Proteomes" id="UP000182350"/>
    </source>
</evidence>
<dbReference type="InterPro" id="IPR003122">
    <property type="entry name" value="Tar_rcpt_lig-bd"/>
</dbReference>
<evidence type="ECO:0000256" key="11">
    <source>
        <dbReference type="PROSITE-ProRule" id="PRU00284"/>
    </source>
</evidence>
<evidence type="ECO:0000313" key="15">
    <source>
        <dbReference type="EMBL" id="SFX11325.1"/>
    </source>
</evidence>
<dbReference type="Pfam" id="PF00015">
    <property type="entry name" value="MCPsignal"/>
    <property type="match status" value="1"/>
</dbReference>
<keyword evidence="5" id="KW-0997">Cell inner membrane</keyword>
<comment type="similarity">
    <text evidence="10">Belongs to the methyl-accepting chemotaxis (MCP) protein family.</text>
</comment>
<keyword evidence="7 12" id="KW-1133">Transmembrane helix</keyword>
<dbReference type="GO" id="GO:0004888">
    <property type="term" value="F:transmembrane signaling receptor activity"/>
    <property type="evidence" value="ECO:0007669"/>
    <property type="project" value="InterPro"/>
</dbReference>
<dbReference type="InterPro" id="IPR004089">
    <property type="entry name" value="MCPsignal_dom"/>
</dbReference>
<accession>A0A1K1UG49</accession>
<keyword evidence="3" id="KW-0488">Methylation</keyword>
<evidence type="ECO:0000256" key="8">
    <source>
        <dbReference type="ARBA" id="ARBA00023136"/>
    </source>
</evidence>
<dbReference type="PRINTS" id="PR00260">
    <property type="entry name" value="CHEMTRNSDUCR"/>
</dbReference>
<dbReference type="InterPro" id="IPR004090">
    <property type="entry name" value="Chemotax_Me-accpt_rcpt"/>
</dbReference>
<evidence type="ECO:0000256" key="5">
    <source>
        <dbReference type="ARBA" id="ARBA00022519"/>
    </source>
</evidence>
<dbReference type="Proteomes" id="UP000182350">
    <property type="component" value="Unassembled WGS sequence"/>
</dbReference>
<evidence type="ECO:0000256" key="2">
    <source>
        <dbReference type="ARBA" id="ARBA00022475"/>
    </source>
</evidence>
<evidence type="ECO:0000259" key="13">
    <source>
        <dbReference type="PROSITE" id="PS50111"/>
    </source>
</evidence>
<evidence type="ECO:0000256" key="3">
    <source>
        <dbReference type="ARBA" id="ARBA00022481"/>
    </source>
</evidence>
<keyword evidence="9 11" id="KW-0807">Transducer</keyword>
<feature type="transmembrane region" description="Helical" evidence="12">
    <location>
        <begin position="15"/>
        <end position="40"/>
    </location>
</feature>
<dbReference type="EMBL" id="FPJW01000001">
    <property type="protein sequence ID" value="SFX11325.1"/>
    <property type="molecule type" value="Genomic_DNA"/>
</dbReference>
<feature type="domain" description="Methyl-accepting transducer" evidence="13">
    <location>
        <begin position="283"/>
        <end position="519"/>
    </location>
</feature>
<dbReference type="GO" id="GO:0005886">
    <property type="term" value="C:plasma membrane"/>
    <property type="evidence" value="ECO:0007669"/>
    <property type="project" value="UniProtKB-SubCell"/>
</dbReference>
<keyword evidence="8 12" id="KW-0472">Membrane</keyword>
<dbReference type="PROSITE" id="PS50111">
    <property type="entry name" value="CHEMOTAXIS_TRANSDUC_2"/>
    <property type="match status" value="1"/>
</dbReference>
<dbReference type="OrthoDB" id="9760371at2"/>
<comment type="subcellular location">
    <subcellularLocation>
        <location evidence="1">Cell inner membrane</location>
        <topology evidence="1">Multi-pass membrane protein</topology>
    </subcellularLocation>
</comment>
<dbReference type="CDD" id="cd11386">
    <property type="entry name" value="MCP_signal"/>
    <property type="match status" value="1"/>
</dbReference>
<dbReference type="SUPFAM" id="SSF58104">
    <property type="entry name" value="Methyl-accepting chemotaxis protein (MCP) signaling domain"/>
    <property type="match status" value="1"/>
</dbReference>
<dbReference type="GO" id="GO:0006935">
    <property type="term" value="P:chemotaxis"/>
    <property type="evidence" value="ECO:0007669"/>
    <property type="project" value="UniProtKB-KW"/>
</dbReference>
<dbReference type="InterPro" id="IPR003660">
    <property type="entry name" value="HAMP_dom"/>
</dbReference>
<dbReference type="AlphaFoldDB" id="A0A1K1UG49"/>
<dbReference type="SMART" id="SM00283">
    <property type="entry name" value="MA"/>
    <property type="match status" value="1"/>
</dbReference>
<keyword evidence="4" id="KW-0145">Chemotaxis</keyword>
<dbReference type="Gene3D" id="1.10.287.950">
    <property type="entry name" value="Methyl-accepting chemotaxis protein"/>
    <property type="match status" value="1"/>
</dbReference>
<evidence type="ECO:0000256" key="1">
    <source>
        <dbReference type="ARBA" id="ARBA00004429"/>
    </source>
</evidence>
<dbReference type="PROSITE" id="PS50885">
    <property type="entry name" value="HAMP"/>
    <property type="match status" value="1"/>
</dbReference>
<evidence type="ECO:0000259" key="14">
    <source>
        <dbReference type="PROSITE" id="PS50885"/>
    </source>
</evidence>
<feature type="transmembrane region" description="Helical" evidence="12">
    <location>
        <begin position="201"/>
        <end position="224"/>
    </location>
</feature>
<evidence type="ECO:0000256" key="4">
    <source>
        <dbReference type="ARBA" id="ARBA00022500"/>
    </source>
</evidence>
<dbReference type="PANTHER" id="PTHR32089">
    <property type="entry name" value="METHYL-ACCEPTING CHEMOTAXIS PROTEIN MCPB"/>
    <property type="match status" value="1"/>
</dbReference>
<gene>
    <name evidence="15" type="ORF">SAMN02745752_00586</name>
</gene>
<keyword evidence="6 12" id="KW-0812">Transmembrane</keyword>
<dbReference type="STRING" id="1122209.SAMN02745752_00586"/>
<feature type="domain" description="HAMP" evidence="14">
    <location>
        <begin position="225"/>
        <end position="278"/>
    </location>
</feature>
<keyword evidence="16" id="KW-1185">Reference proteome</keyword>